<name>A0A5J4L6J5_9ZZZZ</name>
<organism evidence="1">
    <name type="scientific">hot springs metagenome</name>
    <dbReference type="NCBI Taxonomy" id="433727"/>
    <lineage>
        <taxon>unclassified sequences</taxon>
        <taxon>metagenomes</taxon>
        <taxon>ecological metagenomes</taxon>
    </lineage>
</organism>
<dbReference type="InterPro" id="IPR018641">
    <property type="entry name" value="Trfase_1_rSAM/seldom-assoc"/>
</dbReference>
<comment type="caution">
    <text evidence="1">The sequence shown here is derived from an EMBL/GenBank/DDBJ whole genome shotgun (WGS) entry which is preliminary data.</text>
</comment>
<proteinExistence type="predicted"/>
<dbReference type="PANTHER" id="PTHR36529">
    <property type="entry name" value="SLL1095 PROTEIN"/>
    <property type="match status" value="1"/>
</dbReference>
<dbReference type="Gene3D" id="3.90.550.10">
    <property type="entry name" value="Spore Coat Polysaccharide Biosynthesis Protein SpsA, Chain A"/>
    <property type="match status" value="1"/>
</dbReference>
<protein>
    <submittedName>
        <fullName evidence="1">Glycosyl transferase</fullName>
    </submittedName>
</protein>
<evidence type="ECO:0000313" key="1">
    <source>
        <dbReference type="EMBL" id="GER94347.1"/>
    </source>
</evidence>
<sequence length="205" mass="23146">MNSSALGIMFRIPEYGKVKRRLAAQIGNDKAFRAYVAMLYETIQNVSNLTDIDIYGFYEGAVSAQHNLLKIFQSIPQHGEDLGEKMFNAIKWLFEKGHNKAILIGADSPDLPIDYIKDAFTKLDAFNLVIGPVDDGGYYLIGMDSPLDTIFKGMKWGSNSITKDTISIAERQGIKYFLLPQWYDIDDIEGLNRWSCQQPVKIPLP</sequence>
<dbReference type="SUPFAM" id="SSF53448">
    <property type="entry name" value="Nucleotide-diphospho-sugar transferases"/>
    <property type="match status" value="1"/>
</dbReference>
<accession>A0A5J4L6J5</accession>
<keyword evidence="1" id="KW-0808">Transferase</keyword>
<dbReference type="InterPro" id="IPR029044">
    <property type="entry name" value="Nucleotide-diphossugar_trans"/>
</dbReference>
<dbReference type="Pfam" id="PF09837">
    <property type="entry name" value="DUF2064"/>
    <property type="match status" value="1"/>
</dbReference>
<gene>
    <name evidence="1" type="ORF">A45J_2108</name>
</gene>
<reference evidence="1" key="1">
    <citation type="submission" date="2019-10" db="EMBL/GenBank/DDBJ databases">
        <title>Metagenomic sequencing of thiosulfate-disproportionating enrichment culture.</title>
        <authorList>
            <person name="Umezawa K."/>
            <person name="Kojima H."/>
            <person name="Fukui M."/>
        </authorList>
    </citation>
    <scope>NUCLEOTIDE SEQUENCE</scope>
    <source>
        <strain evidence="1">45J</strain>
    </source>
</reference>
<dbReference type="EMBL" id="BLAB01000001">
    <property type="protein sequence ID" value="GER94347.1"/>
    <property type="molecule type" value="Genomic_DNA"/>
</dbReference>
<dbReference type="NCBIfam" id="TIGR04282">
    <property type="entry name" value="glyco_like_cofC"/>
    <property type="match status" value="1"/>
</dbReference>
<dbReference type="GO" id="GO:0016740">
    <property type="term" value="F:transferase activity"/>
    <property type="evidence" value="ECO:0007669"/>
    <property type="project" value="UniProtKB-KW"/>
</dbReference>
<dbReference type="PANTHER" id="PTHR36529:SF1">
    <property type="entry name" value="GLYCOSYLTRANSFERASE"/>
    <property type="match status" value="1"/>
</dbReference>
<dbReference type="AlphaFoldDB" id="A0A5J4L6J5"/>